<keyword evidence="1" id="KW-0175">Coiled coil</keyword>
<dbReference type="Proteomes" id="UP001156398">
    <property type="component" value="Unassembled WGS sequence"/>
</dbReference>
<gene>
    <name evidence="2" type="ORF">POF43_019275</name>
</gene>
<evidence type="ECO:0000313" key="3">
    <source>
        <dbReference type="Proteomes" id="UP001156398"/>
    </source>
</evidence>
<proteinExistence type="predicted"/>
<keyword evidence="3" id="KW-1185">Reference proteome</keyword>
<protein>
    <recommendedName>
        <fullName evidence="4">XRE family transcriptional regulator</fullName>
    </recommendedName>
</protein>
<sequence>MSFRPVDHWNGELASALQSALRMTNEGFAEHLGVGVRTVAEWHRSPRITPMKWVQSVLDTALEQAAEHDRQRFTDIASIGRPPVAVVPAVPPPDRGMTVLALEVELLKARLDQMQQEMVELRRTVPSFVRRDQLAAIQAGKSR</sequence>
<evidence type="ECO:0000256" key="1">
    <source>
        <dbReference type="SAM" id="Coils"/>
    </source>
</evidence>
<evidence type="ECO:0000313" key="2">
    <source>
        <dbReference type="EMBL" id="MDI5964837.1"/>
    </source>
</evidence>
<evidence type="ECO:0008006" key="4">
    <source>
        <dbReference type="Google" id="ProtNLM"/>
    </source>
</evidence>
<dbReference type="EMBL" id="JAAGKO020000027">
    <property type="protein sequence ID" value="MDI5964837.1"/>
    <property type="molecule type" value="Genomic_DNA"/>
</dbReference>
<accession>A0ABT6W266</accession>
<dbReference type="RefSeq" id="WP_271324799.1">
    <property type="nucleotide sequence ID" value="NZ_JAAGKO020000027.1"/>
</dbReference>
<organism evidence="2 3">
    <name type="scientific">Streptantibioticus silvisoli</name>
    <dbReference type="NCBI Taxonomy" id="2705255"/>
    <lineage>
        <taxon>Bacteria</taxon>
        <taxon>Bacillati</taxon>
        <taxon>Actinomycetota</taxon>
        <taxon>Actinomycetes</taxon>
        <taxon>Kitasatosporales</taxon>
        <taxon>Streptomycetaceae</taxon>
        <taxon>Streptantibioticus</taxon>
    </lineage>
</organism>
<name>A0ABT6W266_9ACTN</name>
<comment type="caution">
    <text evidence="2">The sequence shown here is derived from an EMBL/GenBank/DDBJ whole genome shotgun (WGS) entry which is preliminary data.</text>
</comment>
<reference evidence="2 3" key="1">
    <citation type="submission" date="2023-05" db="EMBL/GenBank/DDBJ databases">
        <title>Streptantibioticus silvisoli sp. nov., acidotolerant actinomycetes 1 from pine litter.</title>
        <authorList>
            <person name="Swiecimska M."/>
            <person name="Golinska P."/>
            <person name="Sangal V."/>
            <person name="Wachnowicz B."/>
            <person name="Goodfellow M."/>
        </authorList>
    </citation>
    <scope>NUCLEOTIDE SEQUENCE [LARGE SCALE GENOMIC DNA]</scope>
    <source>
        <strain evidence="2 3">SL54</strain>
    </source>
</reference>
<feature type="coiled-coil region" evidence="1">
    <location>
        <begin position="97"/>
        <end position="124"/>
    </location>
</feature>